<dbReference type="SUPFAM" id="SSF52821">
    <property type="entry name" value="Rhodanese/Cell cycle control phosphatase"/>
    <property type="match status" value="1"/>
</dbReference>
<comment type="caution">
    <text evidence="2">The sequence shown here is derived from an EMBL/GenBank/DDBJ whole genome shotgun (WGS) entry which is preliminary data.</text>
</comment>
<gene>
    <name evidence="2" type="ORF">SFMTTN_1199</name>
</gene>
<dbReference type="PANTHER" id="PTHR44086:SF13">
    <property type="entry name" value="THIOSULFATE SULFURTRANSFERASE PSPE"/>
    <property type="match status" value="1"/>
</dbReference>
<evidence type="ECO:0000313" key="3">
    <source>
        <dbReference type="Proteomes" id="UP000286806"/>
    </source>
</evidence>
<keyword evidence="3" id="KW-1185">Reference proteome</keyword>
<dbReference type="PROSITE" id="PS50206">
    <property type="entry name" value="RHODANESE_3"/>
    <property type="match status" value="1"/>
</dbReference>
<feature type="domain" description="Rhodanese" evidence="1">
    <location>
        <begin position="29"/>
        <end position="127"/>
    </location>
</feature>
<dbReference type="InterPro" id="IPR001763">
    <property type="entry name" value="Rhodanese-like_dom"/>
</dbReference>
<sequence>MPKQLGCFIKEARSHIEEWDAESAHENLQAGDVLVVDVREADEFAQGHVHGAINIPRGLLEGAADPSYKHRDPRLCNARDKTILLYCQAGGRSAMATWVLKQMGFEHVYNMAGGLECWEAEGLELES</sequence>
<dbReference type="AlphaFoldDB" id="A0A401JCJ8"/>
<dbReference type="GO" id="GO:0004792">
    <property type="term" value="F:thiosulfate-cyanide sulfurtransferase activity"/>
    <property type="evidence" value="ECO:0007669"/>
    <property type="project" value="TreeGrafter"/>
</dbReference>
<protein>
    <submittedName>
        <fullName evidence="2">Rhodanese-related sulfurtransferase</fullName>
    </submittedName>
</protein>
<dbReference type="EMBL" id="BGOW01000010">
    <property type="protein sequence ID" value="GBL45392.1"/>
    <property type="molecule type" value="Genomic_DNA"/>
</dbReference>
<dbReference type="Proteomes" id="UP000286806">
    <property type="component" value="Unassembled WGS sequence"/>
</dbReference>
<dbReference type="Gene3D" id="3.40.250.10">
    <property type="entry name" value="Rhodanese-like domain"/>
    <property type="match status" value="1"/>
</dbReference>
<evidence type="ECO:0000259" key="1">
    <source>
        <dbReference type="PROSITE" id="PS50206"/>
    </source>
</evidence>
<dbReference type="Pfam" id="PF00581">
    <property type="entry name" value="Rhodanese"/>
    <property type="match status" value="1"/>
</dbReference>
<proteinExistence type="predicted"/>
<dbReference type="SMART" id="SM00450">
    <property type="entry name" value="RHOD"/>
    <property type="match status" value="1"/>
</dbReference>
<dbReference type="PANTHER" id="PTHR44086">
    <property type="entry name" value="THIOSULFATE SULFURTRANSFERASE RDL2, MITOCHONDRIAL-RELATED"/>
    <property type="match status" value="1"/>
</dbReference>
<dbReference type="RefSeq" id="WP_124704217.1">
    <property type="nucleotide sequence ID" value="NZ_BGOW01000010.1"/>
</dbReference>
<reference evidence="2 3" key="1">
    <citation type="journal article" date="2019" name="Front. Microbiol.">
        <title>Genomes of Neutrophilic Sulfur-Oxidizing Chemolithoautotrophs Representing 9 Proteobacterial Species From 8 Genera.</title>
        <authorList>
            <person name="Watanabe T."/>
            <person name="Kojima H."/>
            <person name="Umezawa K."/>
            <person name="Hori C."/>
            <person name="Takasuka T.E."/>
            <person name="Kato Y."/>
            <person name="Fukui M."/>
        </authorList>
    </citation>
    <scope>NUCLEOTIDE SEQUENCE [LARGE SCALE GENOMIC DNA]</scope>
    <source>
        <strain evidence="2 3">TTN</strain>
    </source>
</reference>
<keyword evidence="2" id="KW-0808">Transferase</keyword>
<evidence type="ECO:0000313" key="2">
    <source>
        <dbReference type="EMBL" id="GBL45392.1"/>
    </source>
</evidence>
<organism evidence="2 3">
    <name type="scientific">Sulfuriferula multivorans</name>
    <dbReference type="NCBI Taxonomy" id="1559896"/>
    <lineage>
        <taxon>Bacteria</taxon>
        <taxon>Pseudomonadati</taxon>
        <taxon>Pseudomonadota</taxon>
        <taxon>Betaproteobacteria</taxon>
        <taxon>Nitrosomonadales</taxon>
        <taxon>Sulfuricellaceae</taxon>
        <taxon>Sulfuriferula</taxon>
    </lineage>
</organism>
<accession>A0A401JCJ8</accession>
<dbReference type="OrthoDB" id="1445766at2"/>
<dbReference type="InterPro" id="IPR036873">
    <property type="entry name" value="Rhodanese-like_dom_sf"/>
</dbReference>
<name>A0A401JCJ8_9PROT</name>
<dbReference type="CDD" id="cd00158">
    <property type="entry name" value="RHOD"/>
    <property type="match status" value="1"/>
</dbReference>